<dbReference type="PANTHER" id="PTHR33209:SF1">
    <property type="entry name" value="PEPTIDASE S49 DOMAIN-CONTAINING PROTEIN"/>
    <property type="match status" value="1"/>
</dbReference>
<dbReference type="InterPro" id="IPR047217">
    <property type="entry name" value="S49_SppA_67K_type_N"/>
</dbReference>
<evidence type="ECO:0000256" key="3">
    <source>
        <dbReference type="ARBA" id="ARBA00022801"/>
    </source>
</evidence>
<evidence type="ECO:0000256" key="2">
    <source>
        <dbReference type="ARBA" id="ARBA00022670"/>
    </source>
</evidence>
<gene>
    <name evidence="7" type="primary">sppA</name>
    <name evidence="7" type="ORF">DI623_08620</name>
</gene>
<evidence type="ECO:0000313" key="7">
    <source>
        <dbReference type="EMBL" id="PZO89904.1"/>
    </source>
</evidence>
<evidence type="ECO:0000256" key="4">
    <source>
        <dbReference type="ARBA" id="ARBA00022825"/>
    </source>
</evidence>
<protein>
    <submittedName>
        <fullName evidence="7">Signal peptide peptidase SppA</fullName>
    </submittedName>
</protein>
<feature type="active site" description="Nucleophile" evidence="5">
    <location>
        <position position="393"/>
    </location>
</feature>
<dbReference type="EMBL" id="QFNN01000042">
    <property type="protein sequence ID" value="PZO89904.1"/>
    <property type="molecule type" value="Genomic_DNA"/>
</dbReference>
<dbReference type="SUPFAM" id="SSF52096">
    <property type="entry name" value="ClpP/crotonase"/>
    <property type="match status" value="2"/>
</dbReference>
<dbReference type="GO" id="GO:0016020">
    <property type="term" value="C:membrane"/>
    <property type="evidence" value="ECO:0007669"/>
    <property type="project" value="InterPro"/>
</dbReference>
<dbReference type="Gene3D" id="6.20.330.10">
    <property type="match status" value="1"/>
</dbReference>
<organism evidence="7 8">
    <name type="scientific">Sphingomonas sanxanigenens</name>
    <dbReference type="NCBI Taxonomy" id="397260"/>
    <lineage>
        <taxon>Bacteria</taxon>
        <taxon>Pseudomonadati</taxon>
        <taxon>Pseudomonadota</taxon>
        <taxon>Alphaproteobacteria</taxon>
        <taxon>Sphingomonadales</taxon>
        <taxon>Sphingomonadaceae</taxon>
        <taxon>Sphingomonas</taxon>
    </lineage>
</organism>
<dbReference type="InterPro" id="IPR002142">
    <property type="entry name" value="Peptidase_S49"/>
</dbReference>
<dbReference type="CDD" id="cd07018">
    <property type="entry name" value="S49_SppA_67K_type"/>
    <property type="match status" value="1"/>
</dbReference>
<dbReference type="NCBIfam" id="TIGR00705">
    <property type="entry name" value="SppA_67K"/>
    <property type="match status" value="1"/>
</dbReference>
<keyword evidence="4" id="KW-0720">Serine protease</keyword>
<keyword evidence="2" id="KW-0645">Protease</keyword>
<proteinExistence type="inferred from homology"/>
<feature type="active site" description="Proton donor/acceptor" evidence="5">
    <location>
        <position position="193"/>
    </location>
</feature>
<keyword evidence="3" id="KW-0378">Hydrolase</keyword>
<evidence type="ECO:0000259" key="6">
    <source>
        <dbReference type="Pfam" id="PF01343"/>
    </source>
</evidence>
<dbReference type="InterPro" id="IPR004634">
    <property type="entry name" value="Pept_S49_pIV"/>
</dbReference>
<evidence type="ECO:0000313" key="8">
    <source>
        <dbReference type="Proteomes" id="UP000249066"/>
    </source>
</evidence>
<dbReference type="PIRSF" id="PIRSF001217">
    <property type="entry name" value="Protease_4_SppA"/>
    <property type="match status" value="1"/>
</dbReference>
<sequence length="629" mass="66274">MGLLRGAWRILVGVKDALVLLFLLLFFGLIYVALSARPMPTRIGDGALLLNLKGSIVEQPTDADLVSSLSSRAPEMREYRLRDVVRALDAAATDARVKAVVLDLDGFQGGGQVALISVGDALGRVRKAGKPVLTYATGYSDAAYLLAANASEIWMNPMGSTAFTGPGGTRLYYKGLIDKLGVTAHIYRVGTYKSAVEPYMRADQSPEAREASKQLAAALWEGWQRHVASARPKAKLAPYIADPAGALAAAHGQMAEAAVASGIVDKLGDRTAFGARVAAIAGGDDSKPAGWYRRIAYDDWVAANPAPGGGQIGVVTVAGEIVDGDADPGTAGGATIARLIHKGIAEKPLKAIVLRVDSPGGSALAAEQIRSALLDAKKKGLPIVVSMGSVAASGGYWVTTVADRIFAEPTTITGSIGVFGILPTAENALAKIGVTSDGVKTTPLSGQPDLFAGTTPEFDKLVQAGVEDIYGRFLTLVSQARHMPLERVNEIAQGRVWDGGTARQIGLVDAFGSIDDAIAEAARRAKIDPATAKPVYLEKPADSWAALARSWTRKKDDDQGSEGDTDLMTQLARQNQALLFGALADAQALLRGPAMQVRCLECANYAVARPVSEKEGETMMQWLLARFAR</sequence>
<dbReference type="PANTHER" id="PTHR33209">
    <property type="entry name" value="PROTEASE 4"/>
    <property type="match status" value="1"/>
</dbReference>
<dbReference type="CDD" id="cd07023">
    <property type="entry name" value="S49_Sppa_N_C"/>
    <property type="match status" value="1"/>
</dbReference>
<evidence type="ECO:0000256" key="1">
    <source>
        <dbReference type="ARBA" id="ARBA00008683"/>
    </source>
</evidence>
<dbReference type="GO" id="GO:0008236">
    <property type="term" value="F:serine-type peptidase activity"/>
    <property type="evidence" value="ECO:0007669"/>
    <property type="project" value="UniProtKB-KW"/>
</dbReference>
<dbReference type="GO" id="GO:0006465">
    <property type="term" value="P:signal peptide processing"/>
    <property type="evidence" value="ECO:0007669"/>
    <property type="project" value="InterPro"/>
</dbReference>
<evidence type="ECO:0000256" key="5">
    <source>
        <dbReference type="PIRSR" id="PIRSR001217-1"/>
    </source>
</evidence>
<reference evidence="7 8" key="1">
    <citation type="submission" date="2017-08" db="EMBL/GenBank/DDBJ databases">
        <title>Infants hospitalized years apart are colonized by the same room-sourced microbial strains.</title>
        <authorList>
            <person name="Brooks B."/>
            <person name="Olm M.R."/>
            <person name="Firek B.A."/>
            <person name="Baker R."/>
            <person name="Thomas B.C."/>
            <person name="Morowitz M.J."/>
            <person name="Banfield J.F."/>
        </authorList>
    </citation>
    <scope>NUCLEOTIDE SEQUENCE [LARGE SCALE GENOMIC DNA]</scope>
    <source>
        <strain evidence="7">S2_018_000_R2_101</strain>
    </source>
</reference>
<accession>A0A2W5A5X6</accession>
<comment type="caution">
    <text evidence="7">The sequence shown here is derived from an EMBL/GenBank/DDBJ whole genome shotgun (WGS) entry which is preliminary data.</text>
</comment>
<name>A0A2W5A5X6_9SPHN</name>
<dbReference type="AlphaFoldDB" id="A0A2W5A5X6"/>
<dbReference type="Proteomes" id="UP000249066">
    <property type="component" value="Unassembled WGS sequence"/>
</dbReference>
<comment type="similarity">
    <text evidence="1">Belongs to the peptidase S49 family.</text>
</comment>
<feature type="domain" description="Peptidase S49" evidence="6">
    <location>
        <begin position="376"/>
        <end position="527"/>
    </location>
</feature>
<feature type="domain" description="Peptidase S49" evidence="6">
    <location>
        <begin position="126"/>
        <end position="273"/>
    </location>
</feature>
<dbReference type="InterPro" id="IPR029045">
    <property type="entry name" value="ClpP/crotonase-like_dom_sf"/>
</dbReference>
<dbReference type="Pfam" id="PF01343">
    <property type="entry name" value="Peptidase_S49"/>
    <property type="match status" value="2"/>
</dbReference>
<dbReference type="InterPro" id="IPR047272">
    <property type="entry name" value="S49_SppA_C"/>
</dbReference>
<dbReference type="Gene3D" id="3.90.226.10">
    <property type="entry name" value="2-enoyl-CoA Hydratase, Chain A, domain 1"/>
    <property type="match status" value="2"/>
</dbReference>